<dbReference type="AlphaFoldDB" id="A0A0F9JYK5"/>
<reference evidence="1" key="1">
    <citation type="journal article" date="2015" name="Nature">
        <title>Complex archaea that bridge the gap between prokaryotes and eukaryotes.</title>
        <authorList>
            <person name="Spang A."/>
            <person name="Saw J.H."/>
            <person name="Jorgensen S.L."/>
            <person name="Zaremba-Niedzwiedzka K."/>
            <person name="Martijn J."/>
            <person name="Lind A.E."/>
            <person name="van Eijk R."/>
            <person name="Schleper C."/>
            <person name="Guy L."/>
            <person name="Ettema T.J."/>
        </authorList>
    </citation>
    <scope>NUCLEOTIDE SEQUENCE</scope>
</reference>
<dbReference type="EMBL" id="LAZR01010329">
    <property type="protein sequence ID" value="KKM67551.1"/>
    <property type="molecule type" value="Genomic_DNA"/>
</dbReference>
<name>A0A0F9JYK5_9ZZZZ</name>
<evidence type="ECO:0000313" key="1">
    <source>
        <dbReference type="EMBL" id="KKM67551.1"/>
    </source>
</evidence>
<gene>
    <name evidence="1" type="ORF">LCGC14_1469930</name>
</gene>
<accession>A0A0F9JYK5</accession>
<protein>
    <submittedName>
        <fullName evidence="1">Uncharacterized protein</fullName>
    </submittedName>
</protein>
<organism evidence="1">
    <name type="scientific">marine sediment metagenome</name>
    <dbReference type="NCBI Taxonomy" id="412755"/>
    <lineage>
        <taxon>unclassified sequences</taxon>
        <taxon>metagenomes</taxon>
        <taxon>ecological metagenomes</taxon>
    </lineage>
</organism>
<comment type="caution">
    <text evidence="1">The sequence shown here is derived from an EMBL/GenBank/DDBJ whole genome shotgun (WGS) entry which is preliminary data.</text>
</comment>
<sequence>MTTIEETQQHAATTLLRLVDQRVRTIAVNPPFELADIAVDAQAELARLVTQAAIREAAEDVLIERLANPPSPRAPHQATIKPPP</sequence>
<proteinExistence type="predicted"/>